<protein>
    <submittedName>
        <fullName evidence="2">Uncharacterized protein</fullName>
    </submittedName>
</protein>
<gene>
    <name evidence="2" type="ORF">JMJ54_03845</name>
</gene>
<evidence type="ECO:0000256" key="1">
    <source>
        <dbReference type="SAM" id="Coils"/>
    </source>
</evidence>
<feature type="coiled-coil region" evidence="1">
    <location>
        <begin position="9"/>
        <end position="36"/>
    </location>
</feature>
<comment type="caution">
    <text evidence="2">The sequence shown here is derived from an EMBL/GenBank/DDBJ whole genome shotgun (WGS) entry which is preliminary data.</text>
</comment>
<name>A0ABS2BH59_9NEIS</name>
<keyword evidence="3" id="KW-1185">Reference proteome</keyword>
<dbReference type="RefSeq" id="WP_203536610.1">
    <property type="nucleotide sequence ID" value="NZ_JAESND010000001.1"/>
</dbReference>
<reference evidence="2 3" key="1">
    <citation type="submission" date="2021-01" db="EMBL/GenBank/DDBJ databases">
        <title>Draft Genome Sequence and Polyhydroxyalkanoate Biosynthetic Potential of Jeongeupia naejangsanensis Type Strain DSM 24253.</title>
        <authorList>
            <person name="Turrini P."/>
            <person name="Artuso I."/>
            <person name="Lugli G.A."/>
            <person name="Frangipani E."/>
            <person name="Ventura M."/>
            <person name="Visca P."/>
        </authorList>
    </citation>
    <scope>NUCLEOTIDE SEQUENCE [LARGE SCALE GENOMIC DNA]</scope>
    <source>
        <strain evidence="2 3">DSM 24253</strain>
    </source>
</reference>
<proteinExistence type="predicted"/>
<evidence type="ECO:0000313" key="3">
    <source>
        <dbReference type="Proteomes" id="UP000809431"/>
    </source>
</evidence>
<keyword evidence="1" id="KW-0175">Coiled coil</keyword>
<evidence type="ECO:0000313" key="2">
    <source>
        <dbReference type="EMBL" id="MBM3114952.1"/>
    </source>
</evidence>
<dbReference type="Proteomes" id="UP000809431">
    <property type="component" value="Unassembled WGS sequence"/>
</dbReference>
<accession>A0ABS2BH59</accession>
<sequence>MEKHKYELTKHLEHALDSNNKKLEELINESKKEIAKEIGIIDALGNGRSFHQQALSMRDIMPASAASDALSAVMYYAAGNDERNLRAALVVWEECIPKCTNEELETFQYDRSVNDAIKALEGLNKNGRYAEDIRSIARENKKAMLRTKESTADIETK</sequence>
<dbReference type="EMBL" id="JAESND010000001">
    <property type="protein sequence ID" value="MBM3114952.1"/>
    <property type="molecule type" value="Genomic_DNA"/>
</dbReference>
<organism evidence="2 3">
    <name type="scientific">Jeongeupia naejangsanensis</name>
    <dbReference type="NCBI Taxonomy" id="613195"/>
    <lineage>
        <taxon>Bacteria</taxon>
        <taxon>Pseudomonadati</taxon>
        <taxon>Pseudomonadota</taxon>
        <taxon>Betaproteobacteria</taxon>
        <taxon>Neisseriales</taxon>
        <taxon>Chitinibacteraceae</taxon>
        <taxon>Jeongeupia</taxon>
    </lineage>
</organism>